<accession>A0AAE1D0H0</accession>
<dbReference type="AlphaFoldDB" id="A0AAE1D0H0"/>
<comment type="caution">
    <text evidence="2">The sequence shown here is derived from an EMBL/GenBank/DDBJ whole genome shotgun (WGS) entry which is preliminary data.</text>
</comment>
<dbReference type="Proteomes" id="UP001283361">
    <property type="component" value="Unassembled WGS sequence"/>
</dbReference>
<reference evidence="2" key="1">
    <citation type="journal article" date="2023" name="G3 (Bethesda)">
        <title>A reference genome for the long-term kleptoplast-retaining sea slug Elysia crispata morphotype clarki.</title>
        <authorList>
            <person name="Eastman K.E."/>
            <person name="Pendleton A.L."/>
            <person name="Shaikh M.A."/>
            <person name="Suttiyut T."/>
            <person name="Ogas R."/>
            <person name="Tomko P."/>
            <person name="Gavelis G."/>
            <person name="Widhalm J.R."/>
            <person name="Wisecaver J.H."/>
        </authorList>
    </citation>
    <scope>NUCLEOTIDE SEQUENCE</scope>
    <source>
        <strain evidence="2">ECLA1</strain>
    </source>
</reference>
<evidence type="ECO:0000313" key="2">
    <source>
        <dbReference type="EMBL" id="KAK3749605.1"/>
    </source>
</evidence>
<feature type="signal peptide" evidence="1">
    <location>
        <begin position="1"/>
        <end position="23"/>
    </location>
</feature>
<name>A0AAE1D0H0_9GAST</name>
<keyword evidence="3" id="KW-1185">Reference proteome</keyword>
<evidence type="ECO:0000313" key="3">
    <source>
        <dbReference type="Proteomes" id="UP001283361"/>
    </source>
</evidence>
<sequence>MEFNRWFIIGAILILMVFESAAAGRVIFDFHLNTDLHNESTHHRLCKDLGYDGLAILSAPEAYAYALKITNHSRKVYGSGAYIGAHYRPEAGIVLWDDDTVPRSDTPFYSSPAPTDPNTPCSLLDIYNKIWMSSGVNPKLGLCGNHKIQITESIGVILPGELQASSKAVLSVSQASRHLQCVLRCSMILECRAAQFNSDLLTCTVIGEYTPPAGSSFPVSNQIFTYVRVTF</sequence>
<dbReference type="EMBL" id="JAWDGP010005935">
    <property type="protein sequence ID" value="KAK3749605.1"/>
    <property type="molecule type" value="Genomic_DNA"/>
</dbReference>
<evidence type="ECO:0000256" key="1">
    <source>
        <dbReference type="SAM" id="SignalP"/>
    </source>
</evidence>
<proteinExistence type="predicted"/>
<keyword evidence="1" id="KW-0732">Signal</keyword>
<organism evidence="2 3">
    <name type="scientific">Elysia crispata</name>
    <name type="common">lettuce slug</name>
    <dbReference type="NCBI Taxonomy" id="231223"/>
    <lineage>
        <taxon>Eukaryota</taxon>
        <taxon>Metazoa</taxon>
        <taxon>Spiralia</taxon>
        <taxon>Lophotrochozoa</taxon>
        <taxon>Mollusca</taxon>
        <taxon>Gastropoda</taxon>
        <taxon>Heterobranchia</taxon>
        <taxon>Euthyneura</taxon>
        <taxon>Panpulmonata</taxon>
        <taxon>Sacoglossa</taxon>
        <taxon>Placobranchoidea</taxon>
        <taxon>Plakobranchidae</taxon>
        <taxon>Elysia</taxon>
    </lineage>
</organism>
<gene>
    <name evidence="2" type="ORF">RRG08_014581</name>
</gene>
<protein>
    <submittedName>
        <fullName evidence="2">Uncharacterized protein</fullName>
    </submittedName>
</protein>
<feature type="chain" id="PRO_5042024749" evidence="1">
    <location>
        <begin position="24"/>
        <end position="231"/>
    </location>
</feature>